<dbReference type="EMBL" id="CAFBMK010000483">
    <property type="protein sequence ID" value="CAB4960763.1"/>
    <property type="molecule type" value="Genomic_DNA"/>
</dbReference>
<dbReference type="InterPro" id="IPR052721">
    <property type="entry name" value="ET_Amicyanin"/>
</dbReference>
<dbReference type="PANTHER" id="PTHR36507:SF1">
    <property type="entry name" value="BLL1555 PROTEIN"/>
    <property type="match status" value="1"/>
</dbReference>
<dbReference type="SUPFAM" id="SSF49503">
    <property type="entry name" value="Cupredoxins"/>
    <property type="match status" value="1"/>
</dbReference>
<dbReference type="Gene3D" id="2.60.40.420">
    <property type="entry name" value="Cupredoxins - blue copper proteins"/>
    <property type="match status" value="1"/>
</dbReference>
<sequence length="151" mass="15593">MTQPTDRFHRRSFLGIAAVGVLGLTVAGCGGDDDSAATTAPETSAADPTTESTPAETTTAADAASGDVVAISMKDIQFVPKVATVKVGQKVVWTNAESVQHDVRALQGATFQSELFGEGGTYEYTPKEAGTLKYDCSVHPGMVGTLKIVAA</sequence>
<proteinExistence type="predicted"/>
<dbReference type="GO" id="GO:0005507">
    <property type="term" value="F:copper ion binding"/>
    <property type="evidence" value="ECO:0007669"/>
    <property type="project" value="InterPro"/>
</dbReference>
<evidence type="ECO:0000256" key="2">
    <source>
        <dbReference type="ARBA" id="ARBA00023008"/>
    </source>
</evidence>
<feature type="compositionally biased region" description="Low complexity" evidence="3">
    <location>
        <begin position="36"/>
        <end position="62"/>
    </location>
</feature>
<evidence type="ECO:0000313" key="5">
    <source>
        <dbReference type="EMBL" id="CAB4960763.1"/>
    </source>
</evidence>
<dbReference type="PROSITE" id="PS51318">
    <property type="entry name" value="TAT"/>
    <property type="match status" value="1"/>
</dbReference>
<dbReference type="InterPro" id="IPR000923">
    <property type="entry name" value="BlueCu_1"/>
</dbReference>
<dbReference type="InterPro" id="IPR008972">
    <property type="entry name" value="Cupredoxin"/>
</dbReference>
<feature type="region of interest" description="Disordered" evidence="3">
    <location>
        <begin position="33"/>
        <end position="62"/>
    </location>
</feature>
<keyword evidence="2" id="KW-0186">Copper</keyword>
<keyword evidence="1" id="KW-0479">Metal-binding</keyword>
<dbReference type="AlphaFoldDB" id="A0A6J7L185"/>
<evidence type="ECO:0000256" key="3">
    <source>
        <dbReference type="SAM" id="MobiDB-lite"/>
    </source>
</evidence>
<evidence type="ECO:0000259" key="4">
    <source>
        <dbReference type="Pfam" id="PF00127"/>
    </source>
</evidence>
<protein>
    <submittedName>
        <fullName evidence="5">Unannotated protein</fullName>
    </submittedName>
</protein>
<dbReference type="GO" id="GO:0009055">
    <property type="term" value="F:electron transfer activity"/>
    <property type="evidence" value="ECO:0007669"/>
    <property type="project" value="InterPro"/>
</dbReference>
<evidence type="ECO:0000256" key="1">
    <source>
        <dbReference type="ARBA" id="ARBA00022723"/>
    </source>
</evidence>
<dbReference type="InterPro" id="IPR006311">
    <property type="entry name" value="TAT_signal"/>
</dbReference>
<dbReference type="PROSITE" id="PS51257">
    <property type="entry name" value="PROKAR_LIPOPROTEIN"/>
    <property type="match status" value="1"/>
</dbReference>
<dbReference type="Pfam" id="PF00127">
    <property type="entry name" value="Copper-bind"/>
    <property type="match status" value="1"/>
</dbReference>
<organism evidence="5">
    <name type="scientific">freshwater metagenome</name>
    <dbReference type="NCBI Taxonomy" id="449393"/>
    <lineage>
        <taxon>unclassified sequences</taxon>
        <taxon>metagenomes</taxon>
        <taxon>ecological metagenomes</taxon>
    </lineage>
</organism>
<reference evidence="5" key="1">
    <citation type="submission" date="2020-05" db="EMBL/GenBank/DDBJ databases">
        <authorList>
            <person name="Chiriac C."/>
            <person name="Salcher M."/>
            <person name="Ghai R."/>
            <person name="Kavagutti S V."/>
        </authorList>
    </citation>
    <scope>NUCLEOTIDE SEQUENCE</scope>
</reference>
<gene>
    <name evidence="5" type="ORF">UFOPK3564_04047</name>
</gene>
<feature type="domain" description="Blue (type 1) copper" evidence="4">
    <location>
        <begin position="70"/>
        <end position="148"/>
    </location>
</feature>
<name>A0A6J7L185_9ZZZZ</name>
<dbReference type="PANTHER" id="PTHR36507">
    <property type="entry name" value="BLL1555 PROTEIN"/>
    <property type="match status" value="1"/>
</dbReference>
<accession>A0A6J7L185</accession>